<evidence type="ECO:0000313" key="3">
    <source>
        <dbReference type="Proteomes" id="UP000054350"/>
    </source>
</evidence>
<sequence>MRAMAEFLAEGTVGDDHGGNVRAAAGVVYGPPPPPPAPGATGKKTTTGKSDTAPSIKAAAVSLTAGSAAEWTASMAALMESLGGRLTTFPLAGGRPRLWRRRWW</sequence>
<organism evidence="2 3">
    <name type="scientific">Allomyces macrogynus (strain ATCC 38327)</name>
    <name type="common">Allomyces javanicus var. macrogynus</name>
    <dbReference type="NCBI Taxonomy" id="578462"/>
    <lineage>
        <taxon>Eukaryota</taxon>
        <taxon>Fungi</taxon>
        <taxon>Fungi incertae sedis</taxon>
        <taxon>Blastocladiomycota</taxon>
        <taxon>Blastocladiomycetes</taxon>
        <taxon>Blastocladiales</taxon>
        <taxon>Blastocladiaceae</taxon>
        <taxon>Allomyces</taxon>
    </lineage>
</organism>
<evidence type="ECO:0000256" key="1">
    <source>
        <dbReference type="SAM" id="MobiDB-lite"/>
    </source>
</evidence>
<dbReference type="VEuPathDB" id="FungiDB:AMAG_07267"/>
<reference evidence="2 3" key="1">
    <citation type="submission" date="2009-11" db="EMBL/GenBank/DDBJ databases">
        <title>Annotation of Allomyces macrogynus ATCC 38327.</title>
        <authorList>
            <consortium name="The Broad Institute Genome Sequencing Platform"/>
            <person name="Russ C."/>
            <person name="Cuomo C."/>
            <person name="Burger G."/>
            <person name="Gray M.W."/>
            <person name="Holland P.W.H."/>
            <person name="King N."/>
            <person name="Lang F.B.F."/>
            <person name="Roger A.J."/>
            <person name="Ruiz-Trillo I."/>
            <person name="Young S.K."/>
            <person name="Zeng Q."/>
            <person name="Gargeya S."/>
            <person name="Fitzgerald M."/>
            <person name="Haas B."/>
            <person name="Abouelleil A."/>
            <person name="Alvarado L."/>
            <person name="Arachchi H.M."/>
            <person name="Berlin A."/>
            <person name="Chapman S.B."/>
            <person name="Gearin G."/>
            <person name="Goldberg J."/>
            <person name="Griggs A."/>
            <person name="Gujja S."/>
            <person name="Hansen M."/>
            <person name="Heiman D."/>
            <person name="Howarth C."/>
            <person name="Larimer J."/>
            <person name="Lui A."/>
            <person name="MacDonald P.J.P."/>
            <person name="McCowen C."/>
            <person name="Montmayeur A."/>
            <person name="Murphy C."/>
            <person name="Neiman D."/>
            <person name="Pearson M."/>
            <person name="Priest M."/>
            <person name="Roberts A."/>
            <person name="Saif S."/>
            <person name="Shea T."/>
            <person name="Sisk P."/>
            <person name="Stolte C."/>
            <person name="Sykes S."/>
            <person name="Wortman J."/>
            <person name="Nusbaum C."/>
            <person name="Birren B."/>
        </authorList>
    </citation>
    <scope>NUCLEOTIDE SEQUENCE [LARGE SCALE GENOMIC DNA]</scope>
    <source>
        <strain evidence="2 3">ATCC 38327</strain>
    </source>
</reference>
<keyword evidence="3" id="KW-1185">Reference proteome</keyword>
<reference evidence="3" key="2">
    <citation type="submission" date="2009-11" db="EMBL/GenBank/DDBJ databases">
        <title>The Genome Sequence of Allomyces macrogynus strain ATCC 38327.</title>
        <authorList>
            <consortium name="The Broad Institute Genome Sequencing Platform"/>
            <person name="Russ C."/>
            <person name="Cuomo C."/>
            <person name="Shea T."/>
            <person name="Young S.K."/>
            <person name="Zeng Q."/>
            <person name="Koehrsen M."/>
            <person name="Haas B."/>
            <person name="Borodovsky M."/>
            <person name="Guigo R."/>
            <person name="Alvarado L."/>
            <person name="Berlin A."/>
            <person name="Borenstein D."/>
            <person name="Chen Z."/>
            <person name="Engels R."/>
            <person name="Freedman E."/>
            <person name="Gellesch M."/>
            <person name="Goldberg J."/>
            <person name="Griggs A."/>
            <person name="Gujja S."/>
            <person name="Heiman D."/>
            <person name="Hepburn T."/>
            <person name="Howarth C."/>
            <person name="Jen D."/>
            <person name="Larson L."/>
            <person name="Lewis B."/>
            <person name="Mehta T."/>
            <person name="Park D."/>
            <person name="Pearson M."/>
            <person name="Roberts A."/>
            <person name="Saif S."/>
            <person name="Shenoy N."/>
            <person name="Sisk P."/>
            <person name="Stolte C."/>
            <person name="Sykes S."/>
            <person name="Walk T."/>
            <person name="White J."/>
            <person name="Yandava C."/>
            <person name="Burger G."/>
            <person name="Gray M.W."/>
            <person name="Holland P.W.H."/>
            <person name="King N."/>
            <person name="Lang F.B.F."/>
            <person name="Roger A.J."/>
            <person name="Ruiz-Trillo I."/>
            <person name="Lander E."/>
            <person name="Nusbaum C."/>
        </authorList>
    </citation>
    <scope>NUCLEOTIDE SEQUENCE [LARGE SCALE GENOMIC DNA]</scope>
    <source>
        <strain evidence="3">ATCC 38327</strain>
    </source>
</reference>
<accession>A0A0L0SHT7</accession>
<protein>
    <submittedName>
        <fullName evidence="2">Uncharacterized protein</fullName>
    </submittedName>
</protein>
<dbReference type="EMBL" id="GG745339">
    <property type="protein sequence ID" value="KNE62007.1"/>
    <property type="molecule type" value="Genomic_DNA"/>
</dbReference>
<dbReference type="AlphaFoldDB" id="A0A0L0SHT7"/>
<dbReference type="Proteomes" id="UP000054350">
    <property type="component" value="Unassembled WGS sequence"/>
</dbReference>
<evidence type="ECO:0000313" key="2">
    <source>
        <dbReference type="EMBL" id="KNE62007.1"/>
    </source>
</evidence>
<feature type="compositionally biased region" description="Low complexity" evidence="1">
    <location>
        <begin position="39"/>
        <end position="49"/>
    </location>
</feature>
<proteinExistence type="predicted"/>
<gene>
    <name evidence="2" type="ORF">AMAG_07267</name>
</gene>
<feature type="region of interest" description="Disordered" evidence="1">
    <location>
        <begin position="12"/>
        <end position="53"/>
    </location>
</feature>
<name>A0A0L0SHT7_ALLM3</name>